<comment type="caution">
    <text evidence="3">The sequence shown here is derived from an EMBL/GenBank/DDBJ whole genome shotgun (WGS) entry which is preliminary data.</text>
</comment>
<dbReference type="PANTHER" id="PTHR47016">
    <property type="entry name" value="ATP-DEPENDENT CLP PROTEASE ATP-BINDING SUBUNIT CLPT1, CHLOROPLASTIC"/>
    <property type="match status" value="1"/>
</dbReference>
<evidence type="ECO:0000313" key="4">
    <source>
        <dbReference type="Proteomes" id="UP000646523"/>
    </source>
</evidence>
<dbReference type="Pfam" id="PF02861">
    <property type="entry name" value="Clp_N"/>
    <property type="match status" value="1"/>
</dbReference>
<dbReference type="PANTHER" id="PTHR47016:SF5">
    <property type="entry name" value="CLP DOMAIN SUPERFAMILY PROTEIN"/>
    <property type="match status" value="1"/>
</dbReference>
<organism evidence="3 4">
    <name type="scientific">Nonomuraea cavernae</name>
    <dbReference type="NCBI Taxonomy" id="2045107"/>
    <lineage>
        <taxon>Bacteria</taxon>
        <taxon>Bacillati</taxon>
        <taxon>Actinomycetota</taxon>
        <taxon>Actinomycetes</taxon>
        <taxon>Streptosporangiales</taxon>
        <taxon>Streptosporangiaceae</taxon>
        <taxon>Nonomuraea</taxon>
    </lineage>
</organism>
<dbReference type="Gene3D" id="1.10.1780.10">
    <property type="entry name" value="Clp, N-terminal domain"/>
    <property type="match status" value="1"/>
</dbReference>
<dbReference type="PROSITE" id="PS51903">
    <property type="entry name" value="CLP_R"/>
    <property type="match status" value="1"/>
</dbReference>
<sequence>MFERFTDRARKVVVLAQQEARTMRHACIGTEHILLGLLHQDEGAARTILESFGVDLEGVRAYIAREVAPGEREPDGHIPFTPRAKKVLELSLREALQLRHTYIGTEHILLGLLREGEGLGARALSDLGVDLAEARQRLIHRVGRHRDKPGDLPFAGVSMLGERLTRIQESLDRIERHLGIRRPPGPDDAAREESG</sequence>
<dbReference type="Proteomes" id="UP000646523">
    <property type="component" value="Unassembled WGS sequence"/>
</dbReference>
<name>A0A918DPT2_9ACTN</name>
<accession>A0A918DPT2</accession>
<feature type="domain" description="Clp R" evidence="2">
    <location>
        <begin position="2"/>
        <end position="145"/>
    </location>
</feature>
<proteinExistence type="predicted"/>
<gene>
    <name evidence="3" type="ORF">GCM10012289_52710</name>
</gene>
<evidence type="ECO:0000256" key="1">
    <source>
        <dbReference type="PROSITE-ProRule" id="PRU01251"/>
    </source>
</evidence>
<protein>
    <recommendedName>
        <fullName evidence="2">Clp R domain-containing protein</fullName>
    </recommendedName>
</protein>
<keyword evidence="1" id="KW-0677">Repeat</keyword>
<reference evidence="3" key="1">
    <citation type="journal article" date="2014" name="Int. J. Syst. Evol. Microbiol.">
        <title>Complete genome sequence of Corynebacterium casei LMG S-19264T (=DSM 44701T), isolated from a smear-ripened cheese.</title>
        <authorList>
            <consortium name="US DOE Joint Genome Institute (JGI-PGF)"/>
            <person name="Walter F."/>
            <person name="Albersmeier A."/>
            <person name="Kalinowski J."/>
            <person name="Ruckert C."/>
        </authorList>
    </citation>
    <scope>NUCLEOTIDE SEQUENCE</scope>
    <source>
        <strain evidence="3">CGMCC 4.7368</strain>
    </source>
</reference>
<dbReference type="InterPro" id="IPR004176">
    <property type="entry name" value="Clp_R_N"/>
</dbReference>
<reference evidence="3" key="2">
    <citation type="submission" date="2020-09" db="EMBL/GenBank/DDBJ databases">
        <authorList>
            <person name="Sun Q."/>
            <person name="Zhou Y."/>
        </authorList>
    </citation>
    <scope>NUCLEOTIDE SEQUENCE</scope>
    <source>
        <strain evidence="3">CGMCC 4.7368</strain>
    </source>
</reference>
<dbReference type="EMBL" id="BMNH01000019">
    <property type="protein sequence ID" value="GGO76109.1"/>
    <property type="molecule type" value="Genomic_DNA"/>
</dbReference>
<dbReference type="SUPFAM" id="SSF81923">
    <property type="entry name" value="Double Clp-N motif"/>
    <property type="match status" value="1"/>
</dbReference>
<keyword evidence="4" id="KW-1185">Reference proteome</keyword>
<evidence type="ECO:0000259" key="2">
    <source>
        <dbReference type="PROSITE" id="PS51903"/>
    </source>
</evidence>
<dbReference type="InterPro" id="IPR044217">
    <property type="entry name" value="CLPT1/2"/>
</dbReference>
<dbReference type="AlphaFoldDB" id="A0A918DPT2"/>
<dbReference type="InterPro" id="IPR036628">
    <property type="entry name" value="Clp_N_dom_sf"/>
</dbReference>
<evidence type="ECO:0000313" key="3">
    <source>
        <dbReference type="EMBL" id="GGO76109.1"/>
    </source>
</evidence>